<evidence type="ECO:0000313" key="2">
    <source>
        <dbReference type="Proteomes" id="UP001524460"/>
    </source>
</evidence>
<comment type="caution">
    <text evidence="1">The sequence shown here is derived from an EMBL/GenBank/DDBJ whole genome shotgun (WGS) entry which is preliminary data.</text>
</comment>
<name>A0ABT1N9I2_9GAMM</name>
<dbReference type="Proteomes" id="UP001524460">
    <property type="component" value="Unassembled WGS sequence"/>
</dbReference>
<reference evidence="1 2" key="1">
    <citation type="submission" date="2022-07" db="EMBL/GenBank/DDBJ databases">
        <title>Photobacterium pectinilyticum sp. nov., a marine bacterium isolated from surface seawater of Qingdao offshore.</title>
        <authorList>
            <person name="Wang X."/>
        </authorList>
    </citation>
    <scope>NUCLEOTIDE SEQUENCE [LARGE SCALE GENOMIC DNA]</scope>
    <source>
        <strain evidence="1 2">ZSDE20</strain>
    </source>
</reference>
<dbReference type="RefSeq" id="WP_255045523.1">
    <property type="nucleotide sequence ID" value="NZ_JANEYT010000180.1"/>
</dbReference>
<keyword evidence="2" id="KW-1185">Reference proteome</keyword>
<sequence>MIDLKKLTKKELLELNQRVVERLKELDAQKTSGFMNDFSVGDKVSFEPPGEDGVIGIVIRKNKKTISVLDDSGHKWNVHPSYLMHQGGENIIDAEWTKID</sequence>
<accession>A0ABT1N9I2</accession>
<gene>
    <name evidence="1" type="ORF">NHN17_25660</name>
</gene>
<proteinExistence type="predicted"/>
<organism evidence="1 2">
    <name type="scientific">Photobacterium pectinilyticum</name>
    <dbReference type="NCBI Taxonomy" id="2906793"/>
    <lineage>
        <taxon>Bacteria</taxon>
        <taxon>Pseudomonadati</taxon>
        <taxon>Pseudomonadota</taxon>
        <taxon>Gammaproteobacteria</taxon>
        <taxon>Vibrionales</taxon>
        <taxon>Vibrionaceae</taxon>
        <taxon>Photobacterium</taxon>
    </lineage>
</organism>
<protein>
    <submittedName>
        <fullName evidence="1">Uncharacterized protein</fullName>
    </submittedName>
</protein>
<dbReference type="EMBL" id="JANEYT010000180">
    <property type="protein sequence ID" value="MCQ1061403.1"/>
    <property type="molecule type" value="Genomic_DNA"/>
</dbReference>
<evidence type="ECO:0000313" key="1">
    <source>
        <dbReference type="EMBL" id="MCQ1061403.1"/>
    </source>
</evidence>